<dbReference type="InterPro" id="IPR000623">
    <property type="entry name" value="Shikimate_kinase/TSH1"/>
</dbReference>
<evidence type="ECO:0000256" key="7">
    <source>
        <dbReference type="ARBA" id="ARBA00022777"/>
    </source>
</evidence>
<dbReference type="EC" id="2.7.1.71" evidence="3 11"/>
<dbReference type="PANTHER" id="PTHR21087">
    <property type="entry name" value="SHIKIMATE KINASE"/>
    <property type="match status" value="1"/>
</dbReference>
<comment type="function">
    <text evidence="11">Catalyzes the specific phosphorylation of the 3-hydroxyl group of shikimic acid using ATP as a cosubstrate.</text>
</comment>
<comment type="pathway">
    <text evidence="1 11">Metabolic intermediate biosynthesis; chorismate biosynthesis; chorismate from D-erythrose 4-phosphate and phosphoenolpyruvate: step 5/7.</text>
</comment>
<keyword evidence="11" id="KW-0963">Cytoplasm</keyword>
<evidence type="ECO:0000256" key="10">
    <source>
        <dbReference type="ARBA" id="ARBA00048567"/>
    </source>
</evidence>
<accession>A0ABW7F6U2</accession>
<dbReference type="PANTHER" id="PTHR21087:SF16">
    <property type="entry name" value="SHIKIMATE KINASE 1, CHLOROPLASTIC"/>
    <property type="match status" value="1"/>
</dbReference>
<dbReference type="Gene3D" id="3.40.50.300">
    <property type="entry name" value="P-loop containing nucleotide triphosphate hydrolases"/>
    <property type="match status" value="1"/>
</dbReference>
<dbReference type="GO" id="GO:0004765">
    <property type="term" value="F:shikimate kinase activity"/>
    <property type="evidence" value="ECO:0007669"/>
    <property type="project" value="UniProtKB-EC"/>
</dbReference>
<evidence type="ECO:0000256" key="6">
    <source>
        <dbReference type="ARBA" id="ARBA00022741"/>
    </source>
</evidence>
<comment type="subcellular location">
    <subcellularLocation>
        <location evidence="11">Cytoplasm</location>
    </subcellularLocation>
</comment>
<evidence type="ECO:0000256" key="1">
    <source>
        <dbReference type="ARBA" id="ARBA00004842"/>
    </source>
</evidence>
<comment type="caution">
    <text evidence="12">The sequence shown here is derived from an EMBL/GenBank/DDBJ whole genome shotgun (WGS) entry which is preliminary data.</text>
</comment>
<name>A0ABW7F6U2_9BURK</name>
<evidence type="ECO:0000256" key="9">
    <source>
        <dbReference type="ARBA" id="ARBA00023141"/>
    </source>
</evidence>
<feature type="binding site" evidence="11">
    <location>
        <position position="68"/>
    </location>
    <ligand>
        <name>substrate</name>
    </ligand>
</feature>
<dbReference type="SUPFAM" id="SSF52540">
    <property type="entry name" value="P-loop containing nucleoside triphosphate hydrolases"/>
    <property type="match status" value="1"/>
</dbReference>
<comment type="caution">
    <text evidence="11">Lacks conserved residue(s) required for the propagation of feature annotation.</text>
</comment>
<sequence length="199" mass="21867">MASCQVAPSRSDPLISLVGMPGGGKSTVGRQLARQIGVPFVDSDHEIEQRIGGSIKQFFEHHGEDAFRDLETEVIAELIARPGACVLATGGGAVLREQNRELLRAGSTVLYLRSTPEDLFRRLRHDTTRPLLQVKDPLARLREMHQQRDPLYRRCAHFILESARPSAVQALVNMALMQLELAGLLDPTRVAATVGAEPT</sequence>
<proteinExistence type="inferred from homology"/>
<keyword evidence="6 11" id="KW-0547">Nucleotide-binding</keyword>
<comment type="subunit">
    <text evidence="11">Monomer.</text>
</comment>
<feature type="binding site" evidence="11">
    <location>
        <begin position="22"/>
        <end position="27"/>
    </location>
    <ligand>
        <name>ATP</name>
        <dbReference type="ChEBI" id="CHEBI:30616"/>
    </ligand>
</feature>
<dbReference type="EMBL" id="JBIGHV010000008">
    <property type="protein sequence ID" value="MFG6432351.1"/>
    <property type="molecule type" value="Genomic_DNA"/>
</dbReference>
<keyword evidence="7 11" id="KW-0418">Kinase</keyword>
<reference evidence="12 13" key="1">
    <citation type="submission" date="2024-08" db="EMBL/GenBank/DDBJ databases">
        <authorList>
            <person name="Lu H."/>
        </authorList>
    </citation>
    <scope>NUCLEOTIDE SEQUENCE [LARGE SCALE GENOMIC DNA]</scope>
    <source>
        <strain evidence="12 13">LYH14W</strain>
    </source>
</reference>
<evidence type="ECO:0000256" key="11">
    <source>
        <dbReference type="HAMAP-Rule" id="MF_00109"/>
    </source>
</evidence>
<dbReference type="Proteomes" id="UP001606210">
    <property type="component" value="Unassembled WGS sequence"/>
</dbReference>
<keyword evidence="13" id="KW-1185">Reference proteome</keyword>
<feature type="binding site" evidence="11">
    <location>
        <position position="148"/>
    </location>
    <ligand>
        <name>substrate</name>
    </ligand>
</feature>
<feature type="binding site" evidence="11">
    <location>
        <position position="129"/>
    </location>
    <ligand>
        <name>ATP</name>
        <dbReference type="ChEBI" id="CHEBI:30616"/>
    </ligand>
</feature>
<feature type="binding site" evidence="11">
    <location>
        <position position="44"/>
    </location>
    <ligand>
        <name>substrate</name>
    </ligand>
</feature>
<keyword evidence="8 11" id="KW-0067">ATP-binding</keyword>
<keyword evidence="5 11" id="KW-0808">Transferase</keyword>
<dbReference type="HAMAP" id="MF_00109">
    <property type="entry name" value="Shikimate_kinase"/>
    <property type="match status" value="1"/>
</dbReference>
<keyword evidence="9 11" id="KW-0057">Aromatic amino acid biosynthesis</keyword>
<protein>
    <recommendedName>
        <fullName evidence="3 11">Shikimate kinase</fullName>
        <shortName evidence="11">SK</shortName>
        <ecNumber evidence="3 11">2.7.1.71</ecNumber>
    </recommendedName>
</protein>
<dbReference type="RefSeq" id="WP_394482143.1">
    <property type="nucleotide sequence ID" value="NZ_JBIGHV010000008.1"/>
</dbReference>
<organism evidence="12 13">
    <name type="scientific">Pelomonas parva</name>
    <dbReference type="NCBI Taxonomy" id="3299032"/>
    <lineage>
        <taxon>Bacteria</taxon>
        <taxon>Pseudomonadati</taxon>
        <taxon>Pseudomonadota</taxon>
        <taxon>Betaproteobacteria</taxon>
        <taxon>Burkholderiales</taxon>
        <taxon>Sphaerotilaceae</taxon>
        <taxon>Roseateles</taxon>
    </lineage>
</organism>
<evidence type="ECO:0000256" key="8">
    <source>
        <dbReference type="ARBA" id="ARBA00022840"/>
    </source>
</evidence>
<dbReference type="PRINTS" id="PR01100">
    <property type="entry name" value="SHIKIMTKNASE"/>
</dbReference>
<evidence type="ECO:0000256" key="2">
    <source>
        <dbReference type="ARBA" id="ARBA00006997"/>
    </source>
</evidence>
<dbReference type="InterPro" id="IPR023000">
    <property type="entry name" value="Shikimate_kinase_CS"/>
</dbReference>
<evidence type="ECO:0000256" key="3">
    <source>
        <dbReference type="ARBA" id="ARBA00012154"/>
    </source>
</evidence>
<keyword evidence="11" id="KW-0479">Metal-binding</keyword>
<dbReference type="CDD" id="cd00464">
    <property type="entry name" value="SK"/>
    <property type="match status" value="1"/>
</dbReference>
<comment type="similarity">
    <text evidence="2 11">Belongs to the shikimate kinase family.</text>
</comment>
<keyword evidence="11" id="KW-0460">Magnesium</keyword>
<gene>
    <name evidence="11" type="primary">aroK</name>
    <name evidence="12" type="ORF">ACG00Y_20700</name>
</gene>
<evidence type="ECO:0000313" key="13">
    <source>
        <dbReference type="Proteomes" id="UP001606210"/>
    </source>
</evidence>
<evidence type="ECO:0000256" key="4">
    <source>
        <dbReference type="ARBA" id="ARBA00022605"/>
    </source>
</evidence>
<comment type="cofactor">
    <cofactor evidence="11">
        <name>Mg(2+)</name>
        <dbReference type="ChEBI" id="CHEBI:18420"/>
    </cofactor>
    <text evidence="11">Binds 1 Mg(2+) ion per subunit.</text>
</comment>
<comment type="catalytic activity">
    <reaction evidence="10 11">
        <text>shikimate + ATP = 3-phosphoshikimate + ADP + H(+)</text>
        <dbReference type="Rhea" id="RHEA:13121"/>
        <dbReference type="ChEBI" id="CHEBI:15378"/>
        <dbReference type="ChEBI" id="CHEBI:30616"/>
        <dbReference type="ChEBI" id="CHEBI:36208"/>
        <dbReference type="ChEBI" id="CHEBI:145989"/>
        <dbReference type="ChEBI" id="CHEBI:456216"/>
        <dbReference type="EC" id="2.7.1.71"/>
    </reaction>
</comment>
<evidence type="ECO:0000256" key="5">
    <source>
        <dbReference type="ARBA" id="ARBA00022679"/>
    </source>
</evidence>
<dbReference type="InterPro" id="IPR031322">
    <property type="entry name" value="Shikimate/glucono_kinase"/>
</dbReference>
<feature type="binding site" evidence="11">
    <location>
        <position position="26"/>
    </location>
    <ligand>
        <name>Mg(2+)</name>
        <dbReference type="ChEBI" id="CHEBI:18420"/>
    </ligand>
</feature>
<dbReference type="InterPro" id="IPR027417">
    <property type="entry name" value="P-loop_NTPase"/>
</dbReference>
<dbReference type="Pfam" id="PF01202">
    <property type="entry name" value="SKI"/>
    <property type="match status" value="1"/>
</dbReference>
<feature type="binding site" evidence="11">
    <location>
        <position position="91"/>
    </location>
    <ligand>
        <name>substrate</name>
    </ligand>
</feature>
<dbReference type="PROSITE" id="PS01128">
    <property type="entry name" value="SHIKIMATE_KINASE"/>
    <property type="match status" value="1"/>
</dbReference>
<evidence type="ECO:0000313" key="12">
    <source>
        <dbReference type="EMBL" id="MFG6432351.1"/>
    </source>
</evidence>
<keyword evidence="4 11" id="KW-0028">Amino-acid biosynthesis</keyword>